<accession>A0A4Y2W1W2</accession>
<dbReference type="Proteomes" id="UP000499080">
    <property type="component" value="Unassembled WGS sequence"/>
</dbReference>
<evidence type="ECO:0000313" key="1">
    <source>
        <dbReference type="EMBL" id="GBO30861.1"/>
    </source>
</evidence>
<keyword evidence="2" id="KW-1185">Reference proteome</keyword>
<dbReference type="AlphaFoldDB" id="A0A4Y2W1W2"/>
<organism evidence="1 2">
    <name type="scientific">Araneus ventricosus</name>
    <name type="common">Orbweaver spider</name>
    <name type="synonym">Epeira ventricosa</name>
    <dbReference type="NCBI Taxonomy" id="182803"/>
    <lineage>
        <taxon>Eukaryota</taxon>
        <taxon>Metazoa</taxon>
        <taxon>Ecdysozoa</taxon>
        <taxon>Arthropoda</taxon>
        <taxon>Chelicerata</taxon>
        <taxon>Arachnida</taxon>
        <taxon>Araneae</taxon>
        <taxon>Araneomorphae</taxon>
        <taxon>Entelegynae</taxon>
        <taxon>Araneoidea</taxon>
        <taxon>Araneidae</taxon>
        <taxon>Araneus</taxon>
    </lineage>
</organism>
<reference evidence="1 2" key="1">
    <citation type="journal article" date="2019" name="Sci. Rep.">
        <title>Orb-weaving spider Araneus ventricosus genome elucidates the spidroin gene catalogue.</title>
        <authorList>
            <person name="Kono N."/>
            <person name="Nakamura H."/>
            <person name="Ohtoshi R."/>
            <person name="Moran D.A.P."/>
            <person name="Shinohara A."/>
            <person name="Yoshida Y."/>
            <person name="Fujiwara M."/>
            <person name="Mori M."/>
            <person name="Tomita M."/>
            <person name="Arakawa K."/>
        </authorList>
    </citation>
    <scope>NUCLEOTIDE SEQUENCE [LARGE SCALE GENOMIC DNA]</scope>
</reference>
<sequence>MRLQYRAKVAPPDDVIIRRYSSCGSASPSGEEKHFYLRAAASCISKRDVPLLNRRHILPPINRGLVQEQYLCLLSG</sequence>
<proteinExistence type="predicted"/>
<evidence type="ECO:0000313" key="2">
    <source>
        <dbReference type="Proteomes" id="UP000499080"/>
    </source>
</evidence>
<comment type="caution">
    <text evidence="1">The sequence shown here is derived from an EMBL/GenBank/DDBJ whole genome shotgun (WGS) entry which is preliminary data.</text>
</comment>
<gene>
    <name evidence="1" type="ORF">AVEN_263063_1</name>
</gene>
<protein>
    <submittedName>
        <fullName evidence="1">Uncharacterized protein</fullName>
    </submittedName>
</protein>
<name>A0A4Y2W1W2_ARAVE</name>
<dbReference type="EMBL" id="BGPR01054067">
    <property type="protein sequence ID" value="GBO30861.1"/>
    <property type="molecule type" value="Genomic_DNA"/>
</dbReference>